<dbReference type="Proteomes" id="UP001168537">
    <property type="component" value="Unassembled WGS sequence"/>
</dbReference>
<reference evidence="2" key="1">
    <citation type="submission" date="2023-06" db="EMBL/GenBank/DDBJ databases">
        <title>Draft genome sequence of Nocardioides sp. SOB72.</title>
        <authorList>
            <person name="Zhang G."/>
        </authorList>
    </citation>
    <scope>NUCLEOTIDE SEQUENCE</scope>
    <source>
        <strain evidence="2">SOB72</strain>
    </source>
</reference>
<name>A0ABT8ET63_9ACTN</name>
<organism evidence="2 3">
    <name type="scientific">Nocardioides abyssi</name>
    <dbReference type="NCBI Taxonomy" id="3058370"/>
    <lineage>
        <taxon>Bacteria</taxon>
        <taxon>Bacillati</taxon>
        <taxon>Actinomycetota</taxon>
        <taxon>Actinomycetes</taxon>
        <taxon>Propionibacteriales</taxon>
        <taxon>Nocardioidaceae</taxon>
        <taxon>Nocardioides</taxon>
    </lineage>
</organism>
<dbReference type="Pfam" id="PF14230">
    <property type="entry name" value="DUF4333"/>
    <property type="match status" value="2"/>
</dbReference>
<evidence type="ECO:0000313" key="2">
    <source>
        <dbReference type="EMBL" id="MDN4161333.1"/>
    </source>
</evidence>
<dbReference type="RefSeq" id="WP_300960226.1">
    <property type="nucleotide sequence ID" value="NZ_JAUHJR010000002.1"/>
</dbReference>
<dbReference type="PROSITE" id="PS51257">
    <property type="entry name" value="PROKAR_LIPOPROTEIN"/>
    <property type="match status" value="1"/>
</dbReference>
<comment type="caution">
    <text evidence="2">The sequence shown here is derived from an EMBL/GenBank/DDBJ whole genome shotgun (WGS) entry which is preliminary data.</text>
</comment>
<sequence length="178" mass="18187">MRPVPGVPGAPAALAAVLGLLGWGLAGCGEATTGELSAAALADEVAALYPAAGRARVDVRCDGPLAGEVGASQECRVAVRRDVVTVRATVTGETDEGPTFETVPVVPADEVARTVLAALTDDEYVVGEVVCEAELPGVVGASVACRAAPPDGDRRTRVEATVERVDGLQVRIRYRLVG</sequence>
<dbReference type="InterPro" id="IPR025637">
    <property type="entry name" value="DUF4333"/>
</dbReference>
<dbReference type="EMBL" id="JAUHJR010000002">
    <property type="protein sequence ID" value="MDN4161333.1"/>
    <property type="molecule type" value="Genomic_DNA"/>
</dbReference>
<proteinExistence type="predicted"/>
<gene>
    <name evidence="2" type="ORF">QWY29_08205</name>
</gene>
<accession>A0ABT8ET63</accession>
<feature type="domain" description="DUF4333" evidence="1">
    <location>
        <begin position="24"/>
        <end position="93"/>
    </location>
</feature>
<feature type="domain" description="DUF4333" evidence="1">
    <location>
        <begin position="104"/>
        <end position="167"/>
    </location>
</feature>
<evidence type="ECO:0000259" key="1">
    <source>
        <dbReference type="Pfam" id="PF14230"/>
    </source>
</evidence>
<evidence type="ECO:0000313" key="3">
    <source>
        <dbReference type="Proteomes" id="UP001168537"/>
    </source>
</evidence>
<keyword evidence="3" id="KW-1185">Reference proteome</keyword>
<protein>
    <submittedName>
        <fullName evidence="2">DUF4333 domain-containing protein</fullName>
    </submittedName>
</protein>